<dbReference type="AlphaFoldDB" id="A0A285MX92"/>
<accession>A0A285MX92</accession>
<reference evidence="4" key="1">
    <citation type="submission" date="2017-09" db="EMBL/GenBank/DDBJ databases">
        <authorList>
            <person name="Varghese N."/>
            <person name="Submissions S."/>
        </authorList>
    </citation>
    <scope>NUCLEOTIDE SEQUENCE [LARGE SCALE GENOMIC DNA]</scope>
    <source>
        <strain evidence="4">DSM 25885</strain>
    </source>
</reference>
<feature type="compositionally biased region" description="Basic and acidic residues" evidence="1">
    <location>
        <begin position="94"/>
        <end position="106"/>
    </location>
</feature>
<protein>
    <recommendedName>
        <fullName evidence="2">Conjugative transposon TraM C-terminal domain-containing protein</fullName>
    </recommendedName>
</protein>
<dbReference type="Pfam" id="PF12508">
    <property type="entry name" value="Transposon_TraM"/>
    <property type="match status" value="1"/>
</dbReference>
<dbReference type="RefSeq" id="WP_165769971.1">
    <property type="nucleotide sequence ID" value="NZ_OBEH01000005.1"/>
</dbReference>
<name>A0A285MX92_9FLAO</name>
<gene>
    <name evidence="3" type="ORF">SAMN06265377_3141</name>
</gene>
<evidence type="ECO:0000313" key="3">
    <source>
        <dbReference type="EMBL" id="SNZ01303.1"/>
    </source>
</evidence>
<feature type="region of interest" description="Disordered" evidence="1">
    <location>
        <begin position="75"/>
        <end position="108"/>
    </location>
</feature>
<keyword evidence="4" id="KW-1185">Reference proteome</keyword>
<evidence type="ECO:0000259" key="2">
    <source>
        <dbReference type="Pfam" id="PF12508"/>
    </source>
</evidence>
<feature type="compositionally biased region" description="Polar residues" evidence="1">
    <location>
        <begin position="1"/>
        <end position="10"/>
    </location>
</feature>
<dbReference type="Proteomes" id="UP000219048">
    <property type="component" value="Unassembled WGS sequence"/>
</dbReference>
<organism evidence="3 4">
    <name type="scientific">Flagellimonas pacifica</name>
    <dbReference type="NCBI Taxonomy" id="1247520"/>
    <lineage>
        <taxon>Bacteria</taxon>
        <taxon>Pseudomonadati</taxon>
        <taxon>Bacteroidota</taxon>
        <taxon>Flavobacteriia</taxon>
        <taxon>Flavobacteriales</taxon>
        <taxon>Flavobacteriaceae</taxon>
        <taxon>Flagellimonas</taxon>
    </lineage>
</organism>
<dbReference type="InterPro" id="IPR055407">
    <property type="entry name" value="TraM_C"/>
</dbReference>
<evidence type="ECO:0000313" key="4">
    <source>
        <dbReference type="Proteomes" id="UP000219048"/>
    </source>
</evidence>
<sequence length="297" mass="33673">MNARGNTSVNEDGYNNFLPDQENELKVQEPNVYYKKSQRDSLDRLRSKGHINNIVGAKKENDSLERILEELNNFSLDGNSSDSEDSGNATVLSPKKERSKYVDQKSEAQQQLEYRNMLLKARKERRAQSQDYSAPASTNSNSKVPILEININAAVYRDQFVLPGDRVTLILREDVVLKGTKFPKNTFVYATANIQQSRILLDIDNIDHVKIDLTARDEEDGGIGMHNKRAGELWMEFSSDIQTGGVDDISGELSNNTDIPLAKNAIRAFGNFFKKKKYKQRDKILLINGHKVYLVSK</sequence>
<feature type="domain" description="Conjugative transposon TraM C-terminal" evidence="2">
    <location>
        <begin position="151"/>
        <end position="295"/>
    </location>
</feature>
<evidence type="ECO:0000256" key="1">
    <source>
        <dbReference type="SAM" id="MobiDB-lite"/>
    </source>
</evidence>
<proteinExistence type="predicted"/>
<feature type="region of interest" description="Disordered" evidence="1">
    <location>
        <begin position="1"/>
        <end position="23"/>
    </location>
</feature>
<dbReference type="EMBL" id="OBEH01000005">
    <property type="protein sequence ID" value="SNZ01303.1"/>
    <property type="molecule type" value="Genomic_DNA"/>
</dbReference>